<proteinExistence type="inferred from homology"/>
<feature type="domain" description="Pseudouridine synthase I TruA alpha/beta" evidence="6">
    <location>
        <begin position="190"/>
        <end position="292"/>
    </location>
</feature>
<dbReference type="Proteomes" id="UP000029443">
    <property type="component" value="Unassembled WGS sequence"/>
</dbReference>
<organism evidence="7 8">
    <name type="scientific">Alcanivorax jadensis T9</name>
    <dbReference type="NCBI Taxonomy" id="1177181"/>
    <lineage>
        <taxon>Bacteria</taxon>
        <taxon>Pseudomonadati</taxon>
        <taxon>Pseudomonadota</taxon>
        <taxon>Gammaproteobacteria</taxon>
        <taxon>Oceanospirillales</taxon>
        <taxon>Alcanivoracaceae</taxon>
        <taxon>Alcanivorax</taxon>
    </lineage>
</organism>
<feature type="binding site" evidence="4">
    <location>
        <position position="157"/>
    </location>
    <ligand>
        <name>substrate</name>
    </ligand>
</feature>
<dbReference type="Pfam" id="PF01416">
    <property type="entry name" value="PseudoU_synth_1"/>
    <property type="match status" value="2"/>
</dbReference>
<accession>A0ABR4WHU1</accession>
<dbReference type="PANTHER" id="PTHR11142">
    <property type="entry name" value="PSEUDOURIDYLATE SYNTHASE"/>
    <property type="match status" value="1"/>
</dbReference>
<gene>
    <name evidence="4 7" type="primary">truA</name>
    <name evidence="7" type="ORF">T9A_00069</name>
</gene>
<dbReference type="InterPro" id="IPR020095">
    <property type="entry name" value="PsdUridine_synth_TruA_C"/>
</dbReference>
<dbReference type="Gene3D" id="3.30.70.660">
    <property type="entry name" value="Pseudouridine synthase I, catalytic domain, C-terminal subdomain"/>
    <property type="match status" value="1"/>
</dbReference>
<evidence type="ECO:0000256" key="1">
    <source>
        <dbReference type="ARBA" id="ARBA00009375"/>
    </source>
</evidence>
<protein>
    <recommendedName>
        <fullName evidence="4">tRNA pseudouridine synthase A</fullName>
        <ecNumber evidence="4">5.4.99.12</ecNumber>
    </recommendedName>
    <alternativeName>
        <fullName evidence="4">tRNA pseudouridine(38-40) synthase</fullName>
    </alternativeName>
    <alternativeName>
        <fullName evidence="4">tRNA pseudouridylate synthase I</fullName>
    </alternativeName>
    <alternativeName>
        <fullName evidence="4">tRNA-uridine isomerase I</fullName>
    </alternativeName>
</protein>
<evidence type="ECO:0000313" key="8">
    <source>
        <dbReference type="Proteomes" id="UP000029443"/>
    </source>
</evidence>
<dbReference type="InterPro" id="IPR020094">
    <property type="entry name" value="TruA/RsuA/RluB/E/F_N"/>
</dbReference>
<comment type="catalytic activity">
    <reaction evidence="4 5">
        <text>uridine(38/39/40) in tRNA = pseudouridine(38/39/40) in tRNA</text>
        <dbReference type="Rhea" id="RHEA:22376"/>
        <dbReference type="Rhea" id="RHEA-COMP:10085"/>
        <dbReference type="Rhea" id="RHEA-COMP:10087"/>
        <dbReference type="ChEBI" id="CHEBI:65314"/>
        <dbReference type="ChEBI" id="CHEBI:65315"/>
        <dbReference type="EC" id="5.4.99.12"/>
    </reaction>
</comment>
<dbReference type="CDD" id="cd02570">
    <property type="entry name" value="PseudoU_synth_EcTruA"/>
    <property type="match status" value="1"/>
</dbReference>
<dbReference type="EMBL" id="ARXU01000001">
    <property type="protein sequence ID" value="KGD62749.1"/>
    <property type="molecule type" value="Genomic_DNA"/>
</dbReference>
<keyword evidence="2 4" id="KW-0819">tRNA processing</keyword>
<evidence type="ECO:0000313" key="7">
    <source>
        <dbReference type="EMBL" id="KGD62749.1"/>
    </source>
</evidence>
<evidence type="ECO:0000259" key="6">
    <source>
        <dbReference type="Pfam" id="PF01416"/>
    </source>
</evidence>
<evidence type="ECO:0000256" key="2">
    <source>
        <dbReference type="ARBA" id="ARBA00022694"/>
    </source>
</evidence>
<evidence type="ECO:0000256" key="4">
    <source>
        <dbReference type="HAMAP-Rule" id="MF_00171"/>
    </source>
</evidence>
<feature type="domain" description="Pseudouridine synthase I TruA alpha/beta" evidence="6">
    <location>
        <begin position="55"/>
        <end position="150"/>
    </location>
</feature>
<comment type="caution">
    <text evidence="7">The sequence shown here is derived from an EMBL/GenBank/DDBJ whole genome shotgun (WGS) entry which is preliminary data.</text>
</comment>
<dbReference type="HAMAP" id="MF_00171">
    <property type="entry name" value="TruA"/>
    <property type="match status" value="1"/>
</dbReference>
<dbReference type="PANTHER" id="PTHR11142:SF0">
    <property type="entry name" value="TRNA PSEUDOURIDINE SYNTHASE-LIKE 1"/>
    <property type="match status" value="1"/>
</dbReference>
<comment type="caution">
    <text evidence="4">Lacks conserved residue(s) required for the propagation of feature annotation.</text>
</comment>
<keyword evidence="3 4" id="KW-0413">Isomerase</keyword>
<dbReference type="InterPro" id="IPR020103">
    <property type="entry name" value="PsdUridine_synth_cat_dom_sf"/>
</dbReference>
<evidence type="ECO:0000256" key="5">
    <source>
        <dbReference type="RuleBase" id="RU003792"/>
    </source>
</evidence>
<dbReference type="NCBIfam" id="TIGR00071">
    <property type="entry name" value="hisT_truA"/>
    <property type="match status" value="1"/>
</dbReference>
<comment type="similarity">
    <text evidence="1 4 5">Belongs to the tRNA pseudouridine synthase TruA family.</text>
</comment>
<name>A0ABR4WHU1_9GAMM</name>
<dbReference type="InterPro" id="IPR020097">
    <property type="entry name" value="PsdUridine_synth_TruA_a/b_dom"/>
</dbReference>
<dbReference type="SUPFAM" id="SSF55120">
    <property type="entry name" value="Pseudouridine synthase"/>
    <property type="match status" value="1"/>
</dbReference>
<feature type="active site" description="Nucleophile" evidence="4">
    <location>
        <position position="99"/>
    </location>
</feature>
<reference evidence="7 8" key="1">
    <citation type="submission" date="2012-09" db="EMBL/GenBank/DDBJ databases">
        <title>Genome Sequence of alkane-degrading Bacterium Alcanivorax jadensis T9.</title>
        <authorList>
            <person name="Lai Q."/>
            <person name="Shao Z."/>
        </authorList>
    </citation>
    <scope>NUCLEOTIDE SEQUENCE [LARGE SCALE GENOMIC DNA]</scope>
    <source>
        <strain evidence="7 8">T9</strain>
    </source>
</reference>
<dbReference type="GO" id="GO:0160147">
    <property type="term" value="F:tRNA pseudouridine(38-40) synthase activity"/>
    <property type="evidence" value="ECO:0007669"/>
    <property type="project" value="UniProtKB-EC"/>
</dbReference>
<dbReference type="Gene3D" id="3.30.70.580">
    <property type="entry name" value="Pseudouridine synthase I, catalytic domain, N-terminal subdomain"/>
    <property type="match status" value="1"/>
</dbReference>
<keyword evidence="8" id="KW-1185">Reference proteome</keyword>
<comment type="function">
    <text evidence="4">Formation of pseudouridine at positions 38, 39 and 40 in the anticodon stem and loop of transfer RNAs.</text>
</comment>
<evidence type="ECO:0000256" key="3">
    <source>
        <dbReference type="ARBA" id="ARBA00023235"/>
    </source>
</evidence>
<comment type="subunit">
    <text evidence="4">Homodimer.</text>
</comment>
<sequence length="313" mass="34825">MCGGVLFDVEHPARKAGLVSVAPSYLLVGTLVRDLTFSFDLLTEVAMARIALGIEYDGTDFRGWQTQQAGVRTVQECLEKALSKVADHPVSVVCAGRTDAGVHGTGQVVHFDSDAPREMKSWIMGGNTNLPRDVTVRWATPVSEEFHARFSAVSRRYRYVIYNHPRPPALYRNQVTWNYRPLNLNAMREAAGHLVGSHDFTAYRSVHCQAKSPHKTLHSLKLHEFGKVIVLEAHANAFLMHMVRNIAGVLMTIGAGKRPAHWAREVLESGDRRKGAATAPPFGLYLVDIEYPDHFDLPREPLGPLWLPDSLEA</sequence>
<dbReference type="EC" id="5.4.99.12" evidence="4"/>
<dbReference type="InterPro" id="IPR001406">
    <property type="entry name" value="PsdUridine_synth_TruA"/>
</dbReference>